<dbReference type="InParanoid" id="A0A1B7MTF3"/>
<sequence>MTFNASNVKQDYRVTKRNAYPTPETDRYRNQIGYSRFGSMKCRELASAVFLAPADLVQWGRCGFCVDGCG</sequence>
<proteinExistence type="predicted"/>
<evidence type="ECO:0000313" key="1">
    <source>
        <dbReference type="EMBL" id="OAX35903.1"/>
    </source>
</evidence>
<evidence type="ECO:0000313" key="2">
    <source>
        <dbReference type="Proteomes" id="UP000092154"/>
    </source>
</evidence>
<reference evidence="1 2" key="1">
    <citation type="submission" date="2016-06" db="EMBL/GenBank/DDBJ databases">
        <title>Comparative genomics of the ectomycorrhizal sister species Rhizopogon vinicolor and Rhizopogon vesiculosus (Basidiomycota: Boletales) reveals a divergence of the mating type B locus.</title>
        <authorList>
            <consortium name="DOE Joint Genome Institute"/>
            <person name="Mujic A.B."/>
            <person name="Kuo A."/>
            <person name="Tritt A."/>
            <person name="Lipzen A."/>
            <person name="Chen C."/>
            <person name="Johnson J."/>
            <person name="Sharma A."/>
            <person name="Barry K."/>
            <person name="Grigoriev I.V."/>
            <person name="Spatafora J.W."/>
        </authorList>
    </citation>
    <scope>NUCLEOTIDE SEQUENCE [LARGE SCALE GENOMIC DNA]</scope>
    <source>
        <strain evidence="1 2">AM-OR11-026</strain>
    </source>
</reference>
<accession>A0A1B7MTF3</accession>
<keyword evidence="2" id="KW-1185">Reference proteome</keyword>
<dbReference type="EMBL" id="KV448457">
    <property type="protein sequence ID" value="OAX35903.1"/>
    <property type="molecule type" value="Genomic_DNA"/>
</dbReference>
<dbReference type="AlphaFoldDB" id="A0A1B7MTF3"/>
<name>A0A1B7MTF3_9AGAM</name>
<dbReference type="Proteomes" id="UP000092154">
    <property type="component" value="Unassembled WGS sequence"/>
</dbReference>
<protein>
    <submittedName>
        <fullName evidence="1">Uncharacterized protein</fullName>
    </submittedName>
</protein>
<gene>
    <name evidence="1" type="ORF">K503DRAFT_773011</name>
</gene>
<organism evidence="1 2">
    <name type="scientific">Rhizopogon vinicolor AM-OR11-026</name>
    <dbReference type="NCBI Taxonomy" id="1314800"/>
    <lineage>
        <taxon>Eukaryota</taxon>
        <taxon>Fungi</taxon>
        <taxon>Dikarya</taxon>
        <taxon>Basidiomycota</taxon>
        <taxon>Agaricomycotina</taxon>
        <taxon>Agaricomycetes</taxon>
        <taxon>Agaricomycetidae</taxon>
        <taxon>Boletales</taxon>
        <taxon>Suillineae</taxon>
        <taxon>Rhizopogonaceae</taxon>
        <taxon>Rhizopogon</taxon>
    </lineage>
</organism>